<gene>
    <name evidence="1" type="ORF">FJY86_04145</name>
</gene>
<name>A0A8T4C939_9ARCH</name>
<protein>
    <submittedName>
        <fullName evidence="1">Uncharacterized protein</fullName>
    </submittedName>
</protein>
<comment type="caution">
    <text evidence="1">The sequence shown here is derived from an EMBL/GenBank/DDBJ whole genome shotgun (WGS) entry which is preliminary data.</text>
</comment>
<dbReference type="AlphaFoldDB" id="A0A8T4C939"/>
<reference evidence="1" key="1">
    <citation type="submission" date="2019-03" db="EMBL/GenBank/DDBJ databases">
        <title>Lake Tanganyika Metagenome-Assembled Genomes (MAGs).</title>
        <authorList>
            <person name="Tran P."/>
        </authorList>
    </citation>
    <scope>NUCLEOTIDE SEQUENCE</scope>
    <source>
        <strain evidence="1">M_DeepCast_50m_m2_156</strain>
    </source>
</reference>
<dbReference type="EMBL" id="VGJJ01000037">
    <property type="protein sequence ID" value="MBM3282500.1"/>
    <property type="molecule type" value="Genomic_DNA"/>
</dbReference>
<evidence type="ECO:0000313" key="1">
    <source>
        <dbReference type="EMBL" id="MBM3282500.1"/>
    </source>
</evidence>
<evidence type="ECO:0000313" key="2">
    <source>
        <dbReference type="Proteomes" id="UP000774699"/>
    </source>
</evidence>
<accession>A0A8T4C939</accession>
<proteinExistence type="predicted"/>
<sequence>MRSGLTLVLIVGLVPFVLGVGGGGGGGGSSGPSAEELALQNAIASREAGFGCQNQSSMAERILCRLGFPVTGQLDYQPEECRAKVLQGKLDCYDFYESVQPCWLNETDGERLACARTAIGFSASIPTERARCETLNTANKVLCKQKLRANVDKLVKFRLYQLSQKALYFHQEGAPQNQIVAFIQYIEETKQSYSAAGTKQAKIDLIRQVQTKWREFVEQIKDSLPEETE</sequence>
<organism evidence="1 2">
    <name type="scientific">Candidatus Iainarchaeum sp</name>
    <dbReference type="NCBI Taxonomy" id="3101447"/>
    <lineage>
        <taxon>Archaea</taxon>
        <taxon>Candidatus Iainarchaeota</taxon>
        <taxon>Candidatus Iainarchaeia</taxon>
        <taxon>Candidatus Iainarchaeales</taxon>
        <taxon>Candidatus Iainarchaeaceae</taxon>
        <taxon>Candidatus Iainarchaeum</taxon>
    </lineage>
</organism>
<dbReference type="Proteomes" id="UP000774699">
    <property type="component" value="Unassembled WGS sequence"/>
</dbReference>